<dbReference type="InterPro" id="IPR027477">
    <property type="entry name" value="Succ_DH/fumarate_Rdtase_cat_sf"/>
</dbReference>
<dbReference type="Pfam" id="PF00890">
    <property type="entry name" value="FAD_binding_2"/>
    <property type="match status" value="1"/>
</dbReference>
<evidence type="ECO:0000256" key="1">
    <source>
        <dbReference type="ARBA" id="ARBA00001974"/>
    </source>
</evidence>
<keyword evidence="2" id="KW-0285">Flavoprotein</keyword>
<dbReference type="Gene3D" id="3.50.50.60">
    <property type="entry name" value="FAD/NAD(P)-binding domain"/>
    <property type="match status" value="2"/>
</dbReference>
<dbReference type="Proteomes" id="UP000494170">
    <property type="component" value="Unassembled WGS sequence"/>
</dbReference>
<dbReference type="InterPro" id="IPR050315">
    <property type="entry name" value="FAD-oxidoreductase_2"/>
</dbReference>
<comment type="similarity">
    <text evidence="6">Belongs to the FAD-dependent oxidoreductase 2 family. 3-oxosteroid dehydrogenase subfamily.</text>
</comment>
<evidence type="ECO:0000256" key="2">
    <source>
        <dbReference type="ARBA" id="ARBA00022630"/>
    </source>
</evidence>
<dbReference type="EC" id="1.3.99.4" evidence="7"/>
<dbReference type="GO" id="GO:0047571">
    <property type="term" value="F:3-oxosteroid 1-dehydrogenase activity"/>
    <property type="evidence" value="ECO:0007669"/>
    <property type="project" value="UniProtKB-EC"/>
</dbReference>
<dbReference type="RefSeq" id="WP_174938439.1">
    <property type="nucleotide sequence ID" value="NZ_CABVPY010000006.1"/>
</dbReference>
<dbReference type="AlphaFoldDB" id="A0A6P2ILI0"/>
<evidence type="ECO:0000256" key="4">
    <source>
        <dbReference type="ARBA" id="ARBA00023002"/>
    </source>
</evidence>
<protein>
    <recommendedName>
        <fullName evidence="8">3-oxosteroid 1-dehydrogenase</fullName>
        <ecNumber evidence="7">1.3.99.4</ecNumber>
    </recommendedName>
</protein>
<gene>
    <name evidence="10" type="ORF">BLA6863_01305</name>
</gene>
<evidence type="ECO:0000256" key="5">
    <source>
        <dbReference type="ARBA" id="ARBA00051951"/>
    </source>
</evidence>
<dbReference type="PANTHER" id="PTHR43400:SF10">
    <property type="entry name" value="3-OXOSTEROID 1-DEHYDROGENASE"/>
    <property type="match status" value="1"/>
</dbReference>
<dbReference type="InterPro" id="IPR036188">
    <property type="entry name" value="FAD/NAD-bd_sf"/>
</dbReference>
<dbReference type="Gene3D" id="3.90.700.10">
    <property type="entry name" value="Succinate dehydrogenase/fumarate reductase flavoprotein, catalytic domain"/>
    <property type="match status" value="1"/>
</dbReference>
<evidence type="ECO:0000256" key="3">
    <source>
        <dbReference type="ARBA" id="ARBA00022827"/>
    </source>
</evidence>
<dbReference type="FunFam" id="3.50.50.60:FF:000240">
    <property type="entry name" value="3-ketosteroid-delta-1-dehydrogenase"/>
    <property type="match status" value="1"/>
</dbReference>
<comment type="cofactor">
    <cofactor evidence="1">
        <name>FAD</name>
        <dbReference type="ChEBI" id="CHEBI:57692"/>
    </cofactor>
</comment>
<evidence type="ECO:0000256" key="8">
    <source>
        <dbReference type="ARBA" id="ARBA00069709"/>
    </source>
</evidence>
<dbReference type="SUPFAM" id="SSF51905">
    <property type="entry name" value="FAD/NAD(P)-binding domain"/>
    <property type="match status" value="1"/>
</dbReference>
<dbReference type="FunFam" id="3.50.50.60:FF:000208">
    <property type="entry name" value="3-ketosteroid dehydrogenase"/>
    <property type="match status" value="1"/>
</dbReference>
<keyword evidence="4" id="KW-0560">Oxidoreductase</keyword>
<dbReference type="PRINTS" id="PR00411">
    <property type="entry name" value="PNDRDTASEI"/>
</dbReference>
<evidence type="ECO:0000256" key="7">
    <source>
        <dbReference type="ARBA" id="ARBA00066536"/>
    </source>
</evidence>
<proteinExistence type="inferred from homology"/>
<dbReference type="InterPro" id="IPR003953">
    <property type="entry name" value="FAD-dep_OxRdtase_2_FAD-bd"/>
</dbReference>
<accession>A0A6P2ILI0</accession>
<comment type="catalytic activity">
    <reaction evidence="5">
        <text>a 3-oxosteroid + A = a 3-oxo-Delta(1)-steroid + AH2</text>
        <dbReference type="Rhea" id="RHEA:13329"/>
        <dbReference type="ChEBI" id="CHEBI:13193"/>
        <dbReference type="ChEBI" id="CHEBI:17499"/>
        <dbReference type="ChEBI" id="CHEBI:20156"/>
        <dbReference type="ChEBI" id="CHEBI:47788"/>
        <dbReference type="EC" id="1.3.99.4"/>
    </reaction>
</comment>
<dbReference type="EMBL" id="CABVPY010000006">
    <property type="protein sequence ID" value="VWB30585.1"/>
    <property type="molecule type" value="Genomic_DNA"/>
</dbReference>
<evidence type="ECO:0000256" key="6">
    <source>
        <dbReference type="ARBA" id="ARBA00061147"/>
    </source>
</evidence>
<feature type="domain" description="FAD-dependent oxidoreductase 2 FAD-binding" evidence="9">
    <location>
        <begin position="18"/>
        <end position="555"/>
    </location>
</feature>
<organism evidence="10 11">
    <name type="scientific">Burkholderia lata (strain ATCC 17760 / DSM 23089 / LMG 22485 / NCIMB 9086 / R18194 / 383)</name>
    <dbReference type="NCBI Taxonomy" id="482957"/>
    <lineage>
        <taxon>Bacteria</taxon>
        <taxon>Pseudomonadati</taxon>
        <taxon>Pseudomonadota</taxon>
        <taxon>Betaproteobacteria</taxon>
        <taxon>Burkholderiales</taxon>
        <taxon>Burkholderiaceae</taxon>
        <taxon>Burkholderia</taxon>
        <taxon>Burkholderia cepacia complex</taxon>
    </lineage>
</organism>
<dbReference type="GO" id="GO:0008202">
    <property type="term" value="P:steroid metabolic process"/>
    <property type="evidence" value="ECO:0007669"/>
    <property type="project" value="UniProtKB-ARBA"/>
</dbReference>
<evidence type="ECO:0000313" key="11">
    <source>
        <dbReference type="Proteomes" id="UP000494170"/>
    </source>
</evidence>
<keyword evidence="3" id="KW-0274">FAD</keyword>
<sequence>MHDERHERSERSERTAYDVVVVGSGAGAMTAALRAHDQGLSVLVVEKSSVYGGTTAVSGGGIWIPCNDQIAALGGNDSYDEAITYLRDVVGEDFDPQRIDAYLENGPQMVAYLERHAQTRFHAVPRYPDYYPDRKGGKPGYRTMEPAAFDAARLGEHFDTLRAPSPSTLIGGRIAMTQIEAHTIVTKERGWLRLTARLMLRYATDFRWRRRTSRDRRLTLGNALVASLRAALAQRGIALWLDTPMRSLQVDGARVNGVIVERNGRRIVVRATHGVVLACGGFEANQAMREQYLPKPTRAEWSAAPPINTGDGILAGLALGADVALMSVVWGVPTVRVPGEEKQRGLFVERSAPRCVMVNRLGCRFVNESAPYPDVIEAMYADHARTQANVPAWLIFDAEYRKRYPCGVLLPGSVQPDSKIPAGWLDSVIYRADTLAGLAAKIGVDADGLAQTVARMNCYAATGVDAEFGKGGNVFDRYYGDATSKPNPCLGPIERAPFYALRIDPGEIGTKGGLHTDAHARVLRPDGSVIDGLYALGNTSAAVMGKTYPGPGSTIGPAMTFGYVAANHIAAARQAVDAMTL</sequence>
<dbReference type="SUPFAM" id="SSF56425">
    <property type="entry name" value="Succinate dehydrogenase/fumarate reductase flavoprotein, catalytic domain"/>
    <property type="match status" value="1"/>
</dbReference>
<reference evidence="10 11" key="1">
    <citation type="submission" date="2019-09" db="EMBL/GenBank/DDBJ databases">
        <authorList>
            <person name="Depoorter E."/>
        </authorList>
    </citation>
    <scope>NUCLEOTIDE SEQUENCE [LARGE SCALE GENOMIC DNA]</scope>
    <source>
        <strain evidence="10">LMG 6863</strain>
    </source>
</reference>
<evidence type="ECO:0000313" key="10">
    <source>
        <dbReference type="EMBL" id="VWB30585.1"/>
    </source>
</evidence>
<name>A0A6P2ILI0_BURL3</name>
<dbReference type="PANTHER" id="PTHR43400">
    <property type="entry name" value="FUMARATE REDUCTASE"/>
    <property type="match status" value="1"/>
</dbReference>
<evidence type="ECO:0000259" key="9">
    <source>
        <dbReference type="Pfam" id="PF00890"/>
    </source>
</evidence>